<gene>
    <name evidence="1" type="ORF">HF526_06080</name>
</gene>
<proteinExistence type="predicted"/>
<accession>A0ABX1S962</accession>
<dbReference type="EMBL" id="JAAXLA010000007">
    <property type="protein sequence ID" value="NMH96886.1"/>
    <property type="molecule type" value="Genomic_DNA"/>
</dbReference>
<protein>
    <submittedName>
        <fullName evidence="1">Uncharacterized protein</fullName>
    </submittedName>
</protein>
<evidence type="ECO:0000313" key="1">
    <source>
        <dbReference type="EMBL" id="NMH96886.1"/>
    </source>
</evidence>
<reference evidence="1 2" key="1">
    <citation type="submission" date="2020-04" db="EMBL/GenBank/DDBJ databases">
        <authorList>
            <person name="Klaysubun C."/>
            <person name="Duangmal K."/>
            <person name="Lipun K."/>
        </authorList>
    </citation>
    <scope>NUCLEOTIDE SEQUENCE [LARGE SCALE GENOMIC DNA]</scope>
    <source>
        <strain evidence="1 2">K10HN5</strain>
    </source>
</reference>
<evidence type="ECO:0000313" key="2">
    <source>
        <dbReference type="Proteomes" id="UP000820669"/>
    </source>
</evidence>
<keyword evidence="2" id="KW-1185">Reference proteome</keyword>
<dbReference type="RefSeq" id="WP_169380268.1">
    <property type="nucleotide sequence ID" value="NZ_JAAXLA010000007.1"/>
</dbReference>
<comment type="caution">
    <text evidence="1">The sequence shown here is derived from an EMBL/GenBank/DDBJ whole genome shotgun (WGS) entry which is preliminary data.</text>
</comment>
<organism evidence="1 2">
    <name type="scientific">Pseudonocardia acidicola</name>
    <dbReference type="NCBI Taxonomy" id="2724939"/>
    <lineage>
        <taxon>Bacteria</taxon>
        <taxon>Bacillati</taxon>
        <taxon>Actinomycetota</taxon>
        <taxon>Actinomycetes</taxon>
        <taxon>Pseudonocardiales</taxon>
        <taxon>Pseudonocardiaceae</taxon>
        <taxon>Pseudonocardia</taxon>
    </lineage>
</organism>
<sequence length="49" mass="5049">MLHSAEITSRGVLVYAVPAGGTGWSIGTATAVCSPTCSSRLVVRDRTGR</sequence>
<name>A0ABX1S962_9PSEU</name>
<dbReference type="Proteomes" id="UP000820669">
    <property type="component" value="Unassembled WGS sequence"/>
</dbReference>